<dbReference type="EMBL" id="JABEND010000013">
    <property type="protein sequence ID" value="NNG37413.1"/>
    <property type="molecule type" value="Genomic_DNA"/>
</dbReference>
<dbReference type="Pfam" id="PF08310">
    <property type="entry name" value="LGFP"/>
    <property type="match status" value="2"/>
</dbReference>
<organism evidence="1 2">
    <name type="scientific">Nakamurella aerolata</name>
    <dbReference type="NCBI Taxonomy" id="1656892"/>
    <lineage>
        <taxon>Bacteria</taxon>
        <taxon>Bacillati</taxon>
        <taxon>Actinomycetota</taxon>
        <taxon>Actinomycetes</taxon>
        <taxon>Nakamurellales</taxon>
        <taxon>Nakamurellaceae</taxon>
        <taxon>Nakamurella</taxon>
    </lineage>
</organism>
<accession>A0A849ACG6</accession>
<reference evidence="1 2" key="1">
    <citation type="submission" date="2020-05" db="EMBL/GenBank/DDBJ databases">
        <title>Nakamurella sp. DB0629 isolated from air conditioner.</title>
        <authorList>
            <person name="Kim D.H."/>
            <person name="Kim D.-U."/>
        </authorList>
    </citation>
    <scope>NUCLEOTIDE SEQUENCE [LARGE SCALE GENOMIC DNA]</scope>
    <source>
        <strain evidence="1 2">DB0629</strain>
    </source>
</reference>
<sequence>MPQLEGPIRDKYVSAGGEAVFGAVTSDRRSVVGGVYQTCERAVFYLKDSSAEAFFTRGLIFDKWGTVRNAQGRGWEQGPLGWPVSDEYRVARELGAGQRFERGTFFYRDGQPEAFWSTGLILDKYGSVGWEQGDLGFPVTDHAMTPDGRGAFQHFAGTDLPASIYYNPNQGRAWIVRGVIRAFYAASGWERGVPFGPGSPWLTGFPLGDEYLTAASYAKPGQPADAFEQDFEGANIYWPRIGSAEFVDPAYKG</sequence>
<dbReference type="AlphaFoldDB" id="A0A849ACG6"/>
<dbReference type="RefSeq" id="WP_171201110.1">
    <property type="nucleotide sequence ID" value="NZ_JABEND010000013.1"/>
</dbReference>
<gene>
    <name evidence="1" type="ORF">HKD39_17235</name>
</gene>
<comment type="caution">
    <text evidence="1">The sequence shown here is derived from an EMBL/GenBank/DDBJ whole genome shotgun (WGS) entry which is preliminary data.</text>
</comment>
<evidence type="ECO:0000313" key="1">
    <source>
        <dbReference type="EMBL" id="NNG37413.1"/>
    </source>
</evidence>
<dbReference type="Proteomes" id="UP000562984">
    <property type="component" value="Unassembled WGS sequence"/>
</dbReference>
<evidence type="ECO:0000313" key="2">
    <source>
        <dbReference type="Proteomes" id="UP000562984"/>
    </source>
</evidence>
<proteinExistence type="predicted"/>
<dbReference type="InterPro" id="IPR013207">
    <property type="entry name" value="LGFP"/>
</dbReference>
<protein>
    <recommendedName>
        <fullName evidence="3">LGFP repeat-containing protein</fullName>
    </recommendedName>
</protein>
<name>A0A849ACG6_9ACTN</name>
<evidence type="ECO:0008006" key="3">
    <source>
        <dbReference type="Google" id="ProtNLM"/>
    </source>
</evidence>
<keyword evidence="2" id="KW-1185">Reference proteome</keyword>